<dbReference type="InterPro" id="IPR000620">
    <property type="entry name" value="EamA_dom"/>
</dbReference>
<comment type="caution">
    <text evidence="4">The sequence shown here is derived from an EMBL/GenBank/DDBJ whole genome shotgun (WGS) entry which is preliminary data.</text>
</comment>
<feature type="transmembrane region" description="Helical" evidence="2">
    <location>
        <begin position="113"/>
        <end position="131"/>
    </location>
</feature>
<evidence type="ECO:0000256" key="2">
    <source>
        <dbReference type="SAM" id="Phobius"/>
    </source>
</evidence>
<evidence type="ECO:0000313" key="4">
    <source>
        <dbReference type="EMBL" id="TDP96682.1"/>
    </source>
</evidence>
<feature type="transmembrane region" description="Helical" evidence="2">
    <location>
        <begin position="220"/>
        <end position="240"/>
    </location>
</feature>
<gene>
    <name evidence="4" type="ORF">EV186_104670</name>
</gene>
<comment type="similarity">
    <text evidence="1">Belongs to the EamA transporter family.</text>
</comment>
<proteinExistence type="inferred from homology"/>
<feature type="transmembrane region" description="Helical" evidence="2">
    <location>
        <begin position="165"/>
        <end position="183"/>
    </location>
</feature>
<feature type="transmembrane region" description="Helical" evidence="2">
    <location>
        <begin position="27"/>
        <end position="46"/>
    </location>
</feature>
<feature type="transmembrane region" description="Helical" evidence="2">
    <location>
        <begin position="58"/>
        <end position="76"/>
    </location>
</feature>
<feature type="transmembrane region" description="Helical" evidence="2">
    <location>
        <begin position="83"/>
        <end position="107"/>
    </location>
</feature>
<organism evidence="4 5">
    <name type="scientific">Labedaea rhizosphaerae</name>
    <dbReference type="NCBI Taxonomy" id="598644"/>
    <lineage>
        <taxon>Bacteria</taxon>
        <taxon>Bacillati</taxon>
        <taxon>Actinomycetota</taxon>
        <taxon>Actinomycetes</taxon>
        <taxon>Pseudonocardiales</taxon>
        <taxon>Pseudonocardiaceae</taxon>
        <taxon>Labedaea</taxon>
    </lineage>
</organism>
<dbReference type="GO" id="GO:0016020">
    <property type="term" value="C:membrane"/>
    <property type="evidence" value="ECO:0007669"/>
    <property type="project" value="InterPro"/>
</dbReference>
<sequence>MLFALGSALCYGISDVAGGLLSRRVHFGLVAVLGQLGGLLVTLVAAPLVDSDPTIADFAWGALSGLGTGIGMLFLFRGISAGALSVVVPVVAVGGLALPVLVGVVVLGERPSLLAWLGIVVAVPALWFVSLGDDEGTAAGVVSALISSVGIAVQYLALAQAGPDAGVWPVLAGRVTAVLAILPAVRWRKIEAKDALGAGAVGALAAIALVLYLLATRQQLVVIAVVLSSLYPVIPVLVGITALRERLTRRQSVGLLAAAASVVFLGIA</sequence>
<dbReference type="Pfam" id="PF00892">
    <property type="entry name" value="EamA"/>
    <property type="match status" value="1"/>
</dbReference>
<dbReference type="OrthoDB" id="68076at2"/>
<accession>A0A4R6S9S5</accession>
<keyword evidence="2" id="KW-0472">Membrane</keyword>
<evidence type="ECO:0000313" key="5">
    <source>
        <dbReference type="Proteomes" id="UP000295444"/>
    </source>
</evidence>
<feature type="domain" description="EamA" evidence="3">
    <location>
        <begin position="1"/>
        <end position="130"/>
    </location>
</feature>
<keyword evidence="2" id="KW-1133">Transmembrane helix</keyword>
<feature type="transmembrane region" description="Helical" evidence="2">
    <location>
        <begin position="138"/>
        <end position="159"/>
    </location>
</feature>
<keyword evidence="5" id="KW-1185">Reference proteome</keyword>
<evidence type="ECO:0000259" key="3">
    <source>
        <dbReference type="Pfam" id="PF00892"/>
    </source>
</evidence>
<name>A0A4R6S9S5_LABRH</name>
<feature type="transmembrane region" description="Helical" evidence="2">
    <location>
        <begin position="195"/>
        <end position="214"/>
    </location>
</feature>
<dbReference type="RefSeq" id="WP_133852002.1">
    <property type="nucleotide sequence ID" value="NZ_SNXZ01000004.1"/>
</dbReference>
<reference evidence="4 5" key="1">
    <citation type="submission" date="2019-03" db="EMBL/GenBank/DDBJ databases">
        <title>Genomic Encyclopedia of Type Strains, Phase IV (KMG-IV): sequencing the most valuable type-strain genomes for metagenomic binning, comparative biology and taxonomic classification.</title>
        <authorList>
            <person name="Goeker M."/>
        </authorList>
    </citation>
    <scope>NUCLEOTIDE SEQUENCE [LARGE SCALE GENOMIC DNA]</scope>
    <source>
        <strain evidence="4 5">DSM 45361</strain>
    </source>
</reference>
<dbReference type="SUPFAM" id="SSF103481">
    <property type="entry name" value="Multidrug resistance efflux transporter EmrE"/>
    <property type="match status" value="2"/>
</dbReference>
<dbReference type="EMBL" id="SNXZ01000004">
    <property type="protein sequence ID" value="TDP96682.1"/>
    <property type="molecule type" value="Genomic_DNA"/>
</dbReference>
<dbReference type="Proteomes" id="UP000295444">
    <property type="component" value="Unassembled WGS sequence"/>
</dbReference>
<dbReference type="Gene3D" id="1.10.3730.20">
    <property type="match status" value="1"/>
</dbReference>
<dbReference type="AlphaFoldDB" id="A0A4R6S9S5"/>
<protein>
    <submittedName>
        <fullName evidence="4">Glucose uptake protein GlcU</fullName>
    </submittedName>
</protein>
<dbReference type="InterPro" id="IPR037185">
    <property type="entry name" value="EmrE-like"/>
</dbReference>
<keyword evidence="2" id="KW-0812">Transmembrane</keyword>
<evidence type="ECO:0000256" key="1">
    <source>
        <dbReference type="ARBA" id="ARBA00007362"/>
    </source>
</evidence>